<gene>
    <name evidence="1" type="ORF">SAMN05518846_103209</name>
</gene>
<dbReference type="AlphaFoldDB" id="A0A1I3QZ43"/>
<organism evidence="1 2">
    <name type="scientific">Brevibacillus centrosporus</name>
    <dbReference type="NCBI Taxonomy" id="54910"/>
    <lineage>
        <taxon>Bacteria</taxon>
        <taxon>Bacillati</taxon>
        <taxon>Bacillota</taxon>
        <taxon>Bacilli</taxon>
        <taxon>Bacillales</taxon>
        <taxon>Paenibacillaceae</taxon>
        <taxon>Brevibacillus</taxon>
    </lineage>
</organism>
<name>A0A1I3QZ43_9BACL</name>
<dbReference type="EMBL" id="FORT01000003">
    <property type="protein sequence ID" value="SFJ38762.1"/>
    <property type="molecule type" value="Genomic_DNA"/>
</dbReference>
<dbReference type="RefSeq" id="WP_092267168.1">
    <property type="nucleotide sequence ID" value="NZ_FORT01000003.1"/>
</dbReference>
<reference evidence="2" key="1">
    <citation type="submission" date="2016-10" db="EMBL/GenBank/DDBJ databases">
        <authorList>
            <person name="Varghese N."/>
            <person name="Submissions S."/>
        </authorList>
    </citation>
    <scope>NUCLEOTIDE SEQUENCE [LARGE SCALE GENOMIC DNA]</scope>
    <source>
        <strain evidence="2">OK042</strain>
    </source>
</reference>
<evidence type="ECO:0008006" key="3">
    <source>
        <dbReference type="Google" id="ProtNLM"/>
    </source>
</evidence>
<evidence type="ECO:0000313" key="1">
    <source>
        <dbReference type="EMBL" id="SFJ38762.1"/>
    </source>
</evidence>
<proteinExistence type="predicted"/>
<keyword evidence="2" id="KW-1185">Reference proteome</keyword>
<protein>
    <recommendedName>
        <fullName evidence="3">SCP-2 sterol transfer family protein</fullName>
    </recommendedName>
</protein>
<dbReference type="InterPro" id="IPR036527">
    <property type="entry name" value="SCP2_sterol-bd_dom_sf"/>
</dbReference>
<dbReference type="Gene3D" id="3.30.1050.10">
    <property type="entry name" value="SCP2 sterol-binding domain"/>
    <property type="match status" value="1"/>
</dbReference>
<dbReference type="Proteomes" id="UP000198915">
    <property type="component" value="Unassembled WGS sequence"/>
</dbReference>
<dbReference type="STRING" id="1884381.SAMN05518846_103209"/>
<evidence type="ECO:0000313" key="2">
    <source>
        <dbReference type="Proteomes" id="UP000198915"/>
    </source>
</evidence>
<dbReference type="SUPFAM" id="SSF55718">
    <property type="entry name" value="SCP-like"/>
    <property type="match status" value="1"/>
</dbReference>
<sequence length="134" mass="15669">MANSLHMFSPEWMEQFRQVVNEDRELSWIARWMTCDFVWRIGEAVYLFHVVGGKVISVVAPTWNDSWDFAIEGTEEAWSKFAQPLPPPMYYDLLGMVTRLPECRLTGNRLKAMQHIRSLTRMMSLVREVGGETR</sequence>
<accession>A0A1I3QZ43</accession>